<accession>A0AAD9J4J1</accession>
<evidence type="ECO:0000313" key="1">
    <source>
        <dbReference type="EMBL" id="KAK2146502.1"/>
    </source>
</evidence>
<evidence type="ECO:0000313" key="2">
    <source>
        <dbReference type="Proteomes" id="UP001208570"/>
    </source>
</evidence>
<organism evidence="1 2">
    <name type="scientific">Paralvinella palmiformis</name>
    <dbReference type="NCBI Taxonomy" id="53620"/>
    <lineage>
        <taxon>Eukaryota</taxon>
        <taxon>Metazoa</taxon>
        <taxon>Spiralia</taxon>
        <taxon>Lophotrochozoa</taxon>
        <taxon>Annelida</taxon>
        <taxon>Polychaeta</taxon>
        <taxon>Sedentaria</taxon>
        <taxon>Canalipalpata</taxon>
        <taxon>Terebellida</taxon>
        <taxon>Terebelliformia</taxon>
        <taxon>Alvinellidae</taxon>
        <taxon>Paralvinella</taxon>
    </lineage>
</organism>
<gene>
    <name evidence="1" type="ORF">LSH36_604g04073</name>
</gene>
<name>A0AAD9J4J1_9ANNE</name>
<dbReference type="Proteomes" id="UP001208570">
    <property type="component" value="Unassembled WGS sequence"/>
</dbReference>
<keyword evidence="2" id="KW-1185">Reference proteome</keyword>
<reference evidence="1" key="1">
    <citation type="journal article" date="2023" name="Mol. Biol. Evol.">
        <title>Third-Generation Sequencing Reveals the Adaptive Role of the Epigenome in Three Deep-Sea Polychaetes.</title>
        <authorList>
            <person name="Perez M."/>
            <person name="Aroh O."/>
            <person name="Sun Y."/>
            <person name="Lan Y."/>
            <person name="Juniper S.K."/>
            <person name="Young C.R."/>
            <person name="Angers B."/>
            <person name="Qian P.Y."/>
        </authorList>
    </citation>
    <scope>NUCLEOTIDE SEQUENCE</scope>
    <source>
        <strain evidence="1">P08H-3</strain>
    </source>
</reference>
<comment type="caution">
    <text evidence="1">The sequence shown here is derived from an EMBL/GenBank/DDBJ whole genome shotgun (WGS) entry which is preliminary data.</text>
</comment>
<sequence length="103" mass="11534">MLYKTRRKKEPTIPLLCSTCVKQLTIEIAMGPVIEAQTDIVQRIYGGDTCSKKEKLNRIGICGIGTRLAGVAILKKLIFANAFTYMHIVHVLNCRDDFAVTYT</sequence>
<dbReference type="EMBL" id="JAODUP010000604">
    <property type="protein sequence ID" value="KAK2146502.1"/>
    <property type="molecule type" value="Genomic_DNA"/>
</dbReference>
<dbReference type="AlphaFoldDB" id="A0AAD9J4J1"/>
<protein>
    <submittedName>
        <fullName evidence="1">Uncharacterized protein</fullName>
    </submittedName>
</protein>
<proteinExistence type="predicted"/>